<dbReference type="InterPro" id="IPR011032">
    <property type="entry name" value="GroES-like_sf"/>
</dbReference>
<evidence type="ECO:0000256" key="1">
    <source>
        <dbReference type="ARBA" id="ARBA00023002"/>
    </source>
</evidence>
<sequence>MTSNNTQIIFKHIPEDMPVLGKHIELVTKEFDANSVILNQNDVLLRNLYMSVDPYMRGRMRPAGTKSYIPAFTLGEVMQAEGVSEVIKSKNSEYKEGDIVTGMIGWENCTIIPGGKDLRKIEDARKSPIPLSYYLGVLGTPGMTAYSGLFKIGEPKEGETIFISAASGAVGQVVGQIAKVKGLRVVGTAGDDSKVDAV</sequence>
<evidence type="ECO:0000313" key="4">
    <source>
        <dbReference type="Proteomes" id="UP001479436"/>
    </source>
</evidence>
<dbReference type="Proteomes" id="UP001479436">
    <property type="component" value="Unassembled WGS sequence"/>
</dbReference>
<dbReference type="Gene3D" id="3.90.180.10">
    <property type="entry name" value="Medium-chain alcohol dehydrogenases, catalytic domain"/>
    <property type="match status" value="1"/>
</dbReference>
<dbReference type="PANTHER" id="PTHR43205">
    <property type="entry name" value="PROSTAGLANDIN REDUCTASE"/>
    <property type="match status" value="1"/>
</dbReference>
<dbReference type="InterPro" id="IPR041694">
    <property type="entry name" value="ADH_N_2"/>
</dbReference>
<dbReference type="SUPFAM" id="SSF50129">
    <property type="entry name" value="GroES-like"/>
    <property type="match status" value="1"/>
</dbReference>
<dbReference type="EMBL" id="JASJQH010010892">
    <property type="protein sequence ID" value="KAK9667622.1"/>
    <property type="molecule type" value="Genomic_DNA"/>
</dbReference>
<comment type="caution">
    <text evidence="3">The sequence shown here is derived from an EMBL/GenBank/DDBJ whole genome shotgun (WGS) entry which is preliminary data.</text>
</comment>
<accession>A0ABR2VK51</accession>
<keyword evidence="4" id="KW-1185">Reference proteome</keyword>
<keyword evidence="1" id="KW-0560">Oxidoreductase</keyword>
<reference evidence="3 4" key="1">
    <citation type="submission" date="2023-04" db="EMBL/GenBank/DDBJ databases">
        <title>Genome of Basidiobolus ranarum AG-B5.</title>
        <authorList>
            <person name="Stajich J.E."/>
            <person name="Carter-House D."/>
            <person name="Gryganskyi A."/>
        </authorList>
    </citation>
    <scope>NUCLEOTIDE SEQUENCE [LARGE SCALE GENOMIC DNA]</scope>
    <source>
        <strain evidence="3 4">AG-B5</strain>
    </source>
</reference>
<gene>
    <name evidence="3" type="ORF">K7432_017591</name>
</gene>
<evidence type="ECO:0000313" key="3">
    <source>
        <dbReference type="EMBL" id="KAK9667622.1"/>
    </source>
</evidence>
<evidence type="ECO:0000259" key="2">
    <source>
        <dbReference type="Pfam" id="PF16884"/>
    </source>
</evidence>
<dbReference type="CDD" id="cd05288">
    <property type="entry name" value="PGDH"/>
    <property type="match status" value="1"/>
</dbReference>
<feature type="domain" description="Oxidoreductase N-terminal" evidence="2">
    <location>
        <begin position="7"/>
        <end position="120"/>
    </location>
</feature>
<dbReference type="PANTHER" id="PTHR43205:SF7">
    <property type="entry name" value="PROSTAGLANDIN REDUCTASE 1"/>
    <property type="match status" value="1"/>
</dbReference>
<proteinExistence type="predicted"/>
<dbReference type="Pfam" id="PF16884">
    <property type="entry name" value="ADH_N_2"/>
    <property type="match status" value="1"/>
</dbReference>
<dbReference type="InterPro" id="IPR045010">
    <property type="entry name" value="MDR_fam"/>
</dbReference>
<dbReference type="Gene3D" id="3.40.50.720">
    <property type="entry name" value="NAD(P)-binding Rossmann-like Domain"/>
    <property type="match status" value="1"/>
</dbReference>
<organism evidence="3 4">
    <name type="scientific">Basidiobolus ranarum</name>
    <dbReference type="NCBI Taxonomy" id="34480"/>
    <lineage>
        <taxon>Eukaryota</taxon>
        <taxon>Fungi</taxon>
        <taxon>Fungi incertae sedis</taxon>
        <taxon>Zoopagomycota</taxon>
        <taxon>Entomophthoromycotina</taxon>
        <taxon>Basidiobolomycetes</taxon>
        <taxon>Basidiobolales</taxon>
        <taxon>Basidiobolaceae</taxon>
        <taxon>Basidiobolus</taxon>
    </lineage>
</organism>
<protein>
    <recommendedName>
        <fullName evidence="2">Oxidoreductase N-terminal domain-containing protein</fullName>
    </recommendedName>
</protein>
<name>A0ABR2VK51_9FUNG</name>